<comment type="caution">
    <text evidence="1">The sequence shown here is derived from an EMBL/GenBank/DDBJ whole genome shotgun (WGS) entry which is preliminary data.</text>
</comment>
<keyword evidence="2" id="KW-1185">Reference proteome</keyword>
<name>A0ABQ7KPU7_BRACM</name>
<accession>A0ABQ7KPU7</accession>
<protein>
    <recommendedName>
        <fullName evidence="3">Transmembrane protein</fullName>
    </recommendedName>
</protein>
<reference evidence="1 2" key="1">
    <citation type="submission" date="2021-03" db="EMBL/GenBank/DDBJ databases">
        <authorList>
            <person name="King G.J."/>
            <person name="Bancroft I."/>
            <person name="Baten A."/>
            <person name="Bloomfield J."/>
            <person name="Borpatragohain P."/>
            <person name="He Z."/>
            <person name="Irish N."/>
            <person name="Irwin J."/>
            <person name="Liu K."/>
            <person name="Mauleon R.P."/>
            <person name="Moore J."/>
            <person name="Morris R."/>
            <person name="Ostergaard L."/>
            <person name="Wang B."/>
            <person name="Wells R."/>
        </authorList>
    </citation>
    <scope>NUCLEOTIDE SEQUENCE [LARGE SCALE GENOMIC DNA]</scope>
    <source>
        <strain evidence="1">R-o-18</strain>
        <tissue evidence="1">Leaf</tissue>
    </source>
</reference>
<evidence type="ECO:0008006" key="3">
    <source>
        <dbReference type="Google" id="ProtNLM"/>
    </source>
</evidence>
<organism evidence="1 2">
    <name type="scientific">Brassica rapa subsp. trilocularis</name>
    <dbReference type="NCBI Taxonomy" id="1813537"/>
    <lineage>
        <taxon>Eukaryota</taxon>
        <taxon>Viridiplantae</taxon>
        <taxon>Streptophyta</taxon>
        <taxon>Embryophyta</taxon>
        <taxon>Tracheophyta</taxon>
        <taxon>Spermatophyta</taxon>
        <taxon>Magnoliopsida</taxon>
        <taxon>eudicotyledons</taxon>
        <taxon>Gunneridae</taxon>
        <taxon>Pentapetalae</taxon>
        <taxon>rosids</taxon>
        <taxon>malvids</taxon>
        <taxon>Brassicales</taxon>
        <taxon>Brassicaceae</taxon>
        <taxon>Brassiceae</taxon>
        <taxon>Brassica</taxon>
    </lineage>
</organism>
<gene>
    <name evidence="1" type="primary">A10p016550.1_BraROA</name>
    <name evidence="1" type="ORF">IGI04_039624</name>
</gene>
<evidence type="ECO:0000313" key="2">
    <source>
        <dbReference type="Proteomes" id="UP000823674"/>
    </source>
</evidence>
<dbReference type="EMBL" id="JADBGQ010000010">
    <property type="protein sequence ID" value="KAG5375028.1"/>
    <property type="molecule type" value="Genomic_DNA"/>
</dbReference>
<proteinExistence type="predicted"/>
<sequence length="202" mass="23693">MTQNLMSHTKLTHIIYENAITFFFFSKCILLYHPHLPQVFTILQLPSIHQPPRTTNLKLLMHLKIDLHSFFLNSYELKTTSLSLSLHIHPKNPEILILKFVWFIKPLKLTILGGSLLFEIMGVWKRLMYAKQVISLVETMKLSFFPDLFVQTTYIRLTRKSSVRRLTCKLSMILFRDSGQTLLILDNLQYSRLGKKIETTKV</sequence>
<dbReference type="Proteomes" id="UP000823674">
    <property type="component" value="Chromosome A10"/>
</dbReference>
<evidence type="ECO:0000313" key="1">
    <source>
        <dbReference type="EMBL" id="KAG5375028.1"/>
    </source>
</evidence>